<protein>
    <submittedName>
        <fullName evidence="2">Uncharacterized protein</fullName>
    </submittedName>
</protein>
<dbReference type="AlphaFoldDB" id="A0A6B0VMJ9"/>
<name>A0A6B0VMJ9_9EURY</name>
<keyword evidence="3" id="KW-1185">Reference proteome</keyword>
<dbReference type="Proteomes" id="UP000434101">
    <property type="component" value="Unassembled WGS sequence"/>
</dbReference>
<comment type="caution">
    <text evidence="2">The sequence shown here is derived from an EMBL/GenBank/DDBJ whole genome shotgun (WGS) entry which is preliminary data.</text>
</comment>
<accession>A0A6B0VMJ9</accession>
<evidence type="ECO:0000313" key="3">
    <source>
        <dbReference type="Proteomes" id="UP000434101"/>
    </source>
</evidence>
<reference evidence="2 3" key="1">
    <citation type="submission" date="2020-01" db="EMBL/GenBank/DDBJ databases">
        <title>Natronorubrum sp. JWXQ-INN 674 isolated from Inner Mongolia Autonomous Region of China.</title>
        <authorList>
            <person name="Xue Q."/>
        </authorList>
    </citation>
    <scope>NUCLEOTIDE SEQUENCE [LARGE SCALE GENOMIC DNA]</scope>
    <source>
        <strain evidence="2 3">JWXQ-INN-674</strain>
    </source>
</reference>
<feature type="region of interest" description="Disordered" evidence="1">
    <location>
        <begin position="50"/>
        <end position="80"/>
    </location>
</feature>
<dbReference type="EMBL" id="WUYX01000027">
    <property type="protein sequence ID" value="MXV61982.1"/>
    <property type="molecule type" value="Genomic_DNA"/>
</dbReference>
<sequence length="100" mass="11211">MYDSRYDAAVTFDDHRENDVEYVGSTATGNPLFFDTADRTVFEGDHDEDGETIVEVPGTERELEPRESLGEGLESLGDDLDWDSLSEFARERVQTDDGDA</sequence>
<evidence type="ECO:0000256" key="1">
    <source>
        <dbReference type="SAM" id="MobiDB-lite"/>
    </source>
</evidence>
<gene>
    <name evidence="2" type="ORF">GS429_07905</name>
</gene>
<proteinExistence type="predicted"/>
<feature type="compositionally biased region" description="Basic and acidic residues" evidence="1">
    <location>
        <begin position="58"/>
        <end position="69"/>
    </location>
</feature>
<dbReference type="RefSeq" id="WP_160064333.1">
    <property type="nucleotide sequence ID" value="NZ_WUYX01000027.1"/>
</dbReference>
<organism evidence="2 3">
    <name type="scientific">Natronorubrum halalkaliphilum</name>
    <dbReference type="NCBI Taxonomy" id="2691917"/>
    <lineage>
        <taxon>Archaea</taxon>
        <taxon>Methanobacteriati</taxon>
        <taxon>Methanobacteriota</taxon>
        <taxon>Stenosarchaea group</taxon>
        <taxon>Halobacteria</taxon>
        <taxon>Halobacteriales</taxon>
        <taxon>Natrialbaceae</taxon>
        <taxon>Natronorubrum</taxon>
    </lineage>
</organism>
<evidence type="ECO:0000313" key="2">
    <source>
        <dbReference type="EMBL" id="MXV61982.1"/>
    </source>
</evidence>
<dbReference type="OrthoDB" id="380917at2157"/>